<organism evidence="1 2">
    <name type="scientific">Holothuria leucospilota</name>
    <name type="common">Black long sea cucumber</name>
    <name type="synonym">Mertensiothuria leucospilota</name>
    <dbReference type="NCBI Taxonomy" id="206669"/>
    <lineage>
        <taxon>Eukaryota</taxon>
        <taxon>Metazoa</taxon>
        <taxon>Echinodermata</taxon>
        <taxon>Eleutherozoa</taxon>
        <taxon>Echinozoa</taxon>
        <taxon>Holothuroidea</taxon>
        <taxon>Aspidochirotacea</taxon>
        <taxon>Aspidochirotida</taxon>
        <taxon>Holothuriidae</taxon>
        <taxon>Holothuria</taxon>
    </lineage>
</organism>
<dbReference type="Proteomes" id="UP001152320">
    <property type="component" value="Chromosome 23"/>
</dbReference>
<gene>
    <name evidence="1" type="ORF">HOLleu_41400</name>
</gene>
<reference evidence="1" key="1">
    <citation type="submission" date="2021-10" db="EMBL/GenBank/DDBJ databases">
        <title>Tropical sea cucumber genome reveals ecological adaptation and Cuvierian tubules defense mechanism.</title>
        <authorList>
            <person name="Chen T."/>
        </authorList>
    </citation>
    <scope>NUCLEOTIDE SEQUENCE</scope>
    <source>
        <strain evidence="1">Nanhai2018</strain>
        <tissue evidence="1">Muscle</tissue>
    </source>
</reference>
<keyword evidence="2" id="KW-1185">Reference proteome</keyword>
<name>A0A9Q1BCM0_HOLLE</name>
<dbReference type="EMBL" id="JAIZAY010000023">
    <property type="protein sequence ID" value="KAJ8019712.1"/>
    <property type="molecule type" value="Genomic_DNA"/>
</dbReference>
<evidence type="ECO:0000313" key="1">
    <source>
        <dbReference type="EMBL" id="KAJ8019712.1"/>
    </source>
</evidence>
<dbReference type="AlphaFoldDB" id="A0A9Q1BCM0"/>
<proteinExistence type="predicted"/>
<sequence length="162" mass="18622">MGVAAVKSEQAKRRRRRRTRRACWTISWLLRRPEYGQYEKLMVELAREDPTAFGNFQRIDQDLFQELLDRVGPGMTRHQEAGHDVSTGPECRIETGDYQLRYLATGDSYMSLQYGCTNNTIGGIIPETCEAIIAEYSDEVMCCPLTADQWKAVSDQFASRWN</sequence>
<dbReference type="OrthoDB" id="8942783at2759"/>
<protein>
    <submittedName>
        <fullName evidence="1">Uncharacterized protein</fullName>
    </submittedName>
</protein>
<evidence type="ECO:0000313" key="2">
    <source>
        <dbReference type="Proteomes" id="UP001152320"/>
    </source>
</evidence>
<comment type="caution">
    <text evidence="1">The sequence shown here is derived from an EMBL/GenBank/DDBJ whole genome shotgun (WGS) entry which is preliminary data.</text>
</comment>
<accession>A0A9Q1BCM0</accession>